<reference evidence="2 3" key="1">
    <citation type="submission" date="2018-07" db="EMBL/GenBank/DDBJ databases">
        <title>Halioglobus sp. genome submission.</title>
        <authorList>
            <person name="Ye M.-Q."/>
            <person name="Du Z.-J."/>
        </authorList>
    </citation>
    <scope>NUCLEOTIDE SEQUENCE [LARGE SCALE GENOMIC DNA]</scope>
    <source>
        <strain evidence="2 3">U0301</strain>
    </source>
</reference>
<dbReference type="EMBL" id="QRAN01000003">
    <property type="protein sequence ID" value="RLQ23042.1"/>
    <property type="molecule type" value="Genomic_DNA"/>
</dbReference>
<dbReference type="AlphaFoldDB" id="A0A3L7E3V9"/>
<accession>A0A3L7E3V9</accession>
<keyword evidence="1" id="KW-1133">Transmembrane helix</keyword>
<organism evidence="2 3">
    <name type="scientific">Seongchinamella sediminis</name>
    <dbReference type="NCBI Taxonomy" id="2283635"/>
    <lineage>
        <taxon>Bacteria</taxon>
        <taxon>Pseudomonadati</taxon>
        <taxon>Pseudomonadota</taxon>
        <taxon>Gammaproteobacteria</taxon>
        <taxon>Cellvibrionales</taxon>
        <taxon>Halieaceae</taxon>
        <taxon>Seongchinamella</taxon>
    </lineage>
</organism>
<keyword evidence="1" id="KW-0472">Membrane</keyword>
<gene>
    <name evidence="2" type="ORF">DWB85_03430</name>
</gene>
<dbReference type="OrthoDB" id="5740906at2"/>
<proteinExistence type="predicted"/>
<evidence type="ECO:0000313" key="3">
    <source>
        <dbReference type="Proteomes" id="UP000265509"/>
    </source>
</evidence>
<comment type="caution">
    <text evidence="2">The sequence shown here is derived from an EMBL/GenBank/DDBJ whole genome shotgun (WGS) entry which is preliminary data.</text>
</comment>
<keyword evidence="1" id="KW-0812">Transmembrane</keyword>
<sequence length="70" mass="7695">MTSSRAIEYRINRHLAGHAPQRRRTGRRRLVEQLIAVTATASGLLLFGSYMPELVAAGLAASMVWSLGTR</sequence>
<dbReference type="Proteomes" id="UP000265509">
    <property type="component" value="Unassembled WGS sequence"/>
</dbReference>
<feature type="transmembrane region" description="Helical" evidence="1">
    <location>
        <begin position="30"/>
        <end position="50"/>
    </location>
</feature>
<dbReference type="RefSeq" id="WP_117952810.1">
    <property type="nucleotide sequence ID" value="NZ_QRAN01000003.1"/>
</dbReference>
<keyword evidence="3" id="KW-1185">Reference proteome</keyword>
<evidence type="ECO:0000313" key="2">
    <source>
        <dbReference type="EMBL" id="RLQ23042.1"/>
    </source>
</evidence>
<evidence type="ECO:0000256" key="1">
    <source>
        <dbReference type="SAM" id="Phobius"/>
    </source>
</evidence>
<protein>
    <submittedName>
        <fullName evidence="2">Uncharacterized protein</fullName>
    </submittedName>
</protein>
<name>A0A3L7E3V9_9GAMM</name>